<gene>
    <name evidence="1" type="ORF">FP66_04390</name>
</gene>
<evidence type="ECO:0008006" key="3">
    <source>
        <dbReference type="Google" id="ProtNLM"/>
    </source>
</evidence>
<sequence>MTEQYIAQEPAQAGDSEQVIAQKGLLPCPFCGSHDTDPAFLRGYKQGDQSQPIIAAGCMECGATGAAVPVPDHSTGHEGAAAAWNRRHTPEGWQTVPVHATHEMVRCALDRGASFGAGAHYAAMLKAAPKPGGKE</sequence>
<accession>A0ABR4WU51</accession>
<evidence type="ECO:0000313" key="2">
    <source>
        <dbReference type="Proteomes" id="UP000029721"/>
    </source>
</evidence>
<proteinExistence type="predicted"/>
<name>A0ABR4WU51_9GAMM</name>
<reference evidence="1 2" key="1">
    <citation type="submission" date="2014-06" db="EMBL/GenBank/DDBJ databases">
        <title>Draft genome sequence of an extremely salt tolerant bacteria Halomonas salina/CIFRI 1.</title>
        <authorList>
            <person name="Behera B.D."/>
            <person name="Meena D.K."/>
            <person name="Das P."/>
            <person name="Maharana J."/>
            <person name="Paria P."/>
            <person name="Sharma A.P."/>
            <person name="Shamsudheen K.V."/>
            <person name="Rijit J."/>
            <person name="Dixit V."/>
            <person name="Verma A."/>
            <person name="Scaria V."/>
            <person name="Sivasubbu S."/>
        </authorList>
    </citation>
    <scope>NUCLEOTIDE SEQUENCE [LARGE SCALE GENOMIC DNA]</scope>
    <source>
        <strain evidence="1 2">CIFRI 1</strain>
    </source>
</reference>
<dbReference type="RefSeq" id="WP_035595425.1">
    <property type="nucleotide sequence ID" value="NZ_JOKD01000020.1"/>
</dbReference>
<protein>
    <recommendedName>
        <fullName evidence="3">Restriction alleviation protein, Lar family</fullName>
    </recommendedName>
</protein>
<evidence type="ECO:0000313" key="1">
    <source>
        <dbReference type="EMBL" id="KGE78246.1"/>
    </source>
</evidence>
<keyword evidence="2" id="KW-1185">Reference proteome</keyword>
<dbReference type="EMBL" id="JOKD01000020">
    <property type="protein sequence ID" value="KGE78246.1"/>
    <property type="molecule type" value="Genomic_DNA"/>
</dbReference>
<dbReference type="Proteomes" id="UP000029721">
    <property type="component" value="Unassembled WGS sequence"/>
</dbReference>
<comment type="caution">
    <text evidence="1">The sequence shown here is derived from an EMBL/GenBank/DDBJ whole genome shotgun (WGS) entry which is preliminary data.</text>
</comment>
<organism evidence="1 2">
    <name type="scientific">Halomonas salina</name>
    <dbReference type="NCBI Taxonomy" id="42565"/>
    <lineage>
        <taxon>Bacteria</taxon>
        <taxon>Pseudomonadati</taxon>
        <taxon>Pseudomonadota</taxon>
        <taxon>Gammaproteobacteria</taxon>
        <taxon>Oceanospirillales</taxon>
        <taxon>Halomonadaceae</taxon>
        <taxon>Halomonas</taxon>
    </lineage>
</organism>
<dbReference type="Pfam" id="PF14354">
    <property type="entry name" value="Lar_restr_allev"/>
    <property type="match status" value="1"/>
</dbReference>